<reference evidence="3" key="1">
    <citation type="submission" date="2023-03" db="EMBL/GenBank/DDBJ databases">
        <title>Massive genome expansion in bonnet fungi (Mycena s.s.) driven by repeated elements and novel gene families across ecological guilds.</title>
        <authorList>
            <consortium name="Lawrence Berkeley National Laboratory"/>
            <person name="Harder C.B."/>
            <person name="Miyauchi S."/>
            <person name="Viragh M."/>
            <person name="Kuo A."/>
            <person name="Thoen E."/>
            <person name="Andreopoulos B."/>
            <person name="Lu D."/>
            <person name="Skrede I."/>
            <person name="Drula E."/>
            <person name="Henrissat B."/>
            <person name="Morin E."/>
            <person name="Kohler A."/>
            <person name="Barry K."/>
            <person name="LaButti K."/>
            <person name="Morin E."/>
            <person name="Salamov A."/>
            <person name="Lipzen A."/>
            <person name="Mereny Z."/>
            <person name="Hegedus B."/>
            <person name="Baldrian P."/>
            <person name="Stursova M."/>
            <person name="Weitz H."/>
            <person name="Taylor A."/>
            <person name="Grigoriev I.V."/>
            <person name="Nagy L.G."/>
            <person name="Martin F."/>
            <person name="Kauserud H."/>
        </authorList>
    </citation>
    <scope>NUCLEOTIDE SEQUENCE</scope>
    <source>
        <strain evidence="3">CBHHK067</strain>
    </source>
</reference>
<dbReference type="AlphaFoldDB" id="A0AAD7GLF4"/>
<gene>
    <name evidence="3" type="ORF">B0H17DRAFT_1330452</name>
</gene>
<dbReference type="PANTHER" id="PTHR38248">
    <property type="entry name" value="FUNK1 6"/>
    <property type="match status" value="1"/>
</dbReference>
<evidence type="ECO:0000313" key="4">
    <source>
        <dbReference type="Proteomes" id="UP001221757"/>
    </source>
</evidence>
<name>A0AAD7GLF4_MYCRO</name>
<dbReference type="PANTHER" id="PTHR38248:SF2">
    <property type="entry name" value="FUNK1 11"/>
    <property type="match status" value="1"/>
</dbReference>
<proteinExistence type="predicted"/>
<comment type="caution">
    <text evidence="3">The sequence shown here is derived from an EMBL/GenBank/DDBJ whole genome shotgun (WGS) entry which is preliminary data.</text>
</comment>
<protein>
    <recommendedName>
        <fullName evidence="2">Fungal-type protein kinase domain-containing protein</fullName>
    </recommendedName>
</protein>
<evidence type="ECO:0000256" key="1">
    <source>
        <dbReference type="SAM" id="MobiDB-lite"/>
    </source>
</evidence>
<dbReference type="GO" id="GO:0004672">
    <property type="term" value="F:protein kinase activity"/>
    <property type="evidence" value="ECO:0007669"/>
    <property type="project" value="InterPro"/>
</dbReference>
<feature type="domain" description="Fungal-type protein kinase" evidence="2">
    <location>
        <begin position="150"/>
        <end position="514"/>
    </location>
</feature>
<feature type="compositionally biased region" description="Basic and acidic residues" evidence="1">
    <location>
        <begin position="685"/>
        <end position="717"/>
    </location>
</feature>
<dbReference type="PROSITE" id="PS00109">
    <property type="entry name" value="PROTEIN_KINASE_TYR"/>
    <property type="match status" value="1"/>
</dbReference>
<dbReference type="Proteomes" id="UP001221757">
    <property type="component" value="Unassembled WGS sequence"/>
</dbReference>
<dbReference type="InterPro" id="IPR040976">
    <property type="entry name" value="Pkinase_fungal"/>
</dbReference>
<accession>A0AAD7GLF4</accession>
<dbReference type="InterPro" id="IPR008266">
    <property type="entry name" value="Tyr_kinase_AS"/>
</dbReference>
<evidence type="ECO:0000259" key="2">
    <source>
        <dbReference type="Pfam" id="PF17667"/>
    </source>
</evidence>
<feature type="region of interest" description="Disordered" evidence="1">
    <location>
        <begin position="666"/>
        <end position="731"/>
    </location>
</feature>
<evidence type="ECO:0000313" key="3">
    <source>
        <dbReference type="EMBL" id="KAJ7693346.1"/>
    </source>
</evidence>
<dbReference type="SUPFAM" id="SSF56112">
    <property type="entry name" value="Protein kinase-like (PK-like)"/>
    <property type="match status" value="1"/>
</dbReference>
<dbReference type="EMBL" id="JARKIE010000046">
    <property type="protein sequence ID" value="KAJ7693346.1"/>
    <property type="molecule type" value="Genomic_DNA"/>
</dbReference>
<keyword evidence="4" id="KW-1185">Reference proteome</keyword>
<dbReference type="InterPro" id="IPR011009">
    <property type="entry name" value="Kinase-like_dom_sf"/>
</dbReference>
<dbReference type="Pfam" id="PF17667">
    <property type="entry name" value="Pkinase_fungal"/>
    <property type="match status" value="1"/>
</dbReference>
<sequence>MMRWKHRVMEGFSRTESVSVFLSEHMEGNIPGAATIAEIETRAEPELQHVTSVVSRAKVEKAMYKPFVTYLQKIVQDFPFRPTFADTHAMVFERLHPSDHDSMPDVTGLALGSGFDPRHPKWEWRFAGTVIEFKFTDDPISNIAGTPSQNQLEDLVQLIQNARRIIMASGCCYSFVVSVFGTSARLFRVDRSGYIATDAFDWTQESKVFPEFYWRLYNGGKSGRMLGADFTLSVPTLKEKQKMYALLVTSRLSEYSGMKFEEATAHSRWVEVIIDDKVKKCFTVGDPIFQSKGLFCRGTRVDRVLIEDGEAPAEIHVLKDAWQQACRRPESDFYAVIRDYVHEKHREAHPGDPLPVELPVGLNTCLGSYNLGDRHPSHRTITAALRKDGHSLQDRVHNRTVSKHAGFALEGYLSTEALVQALKDAIEGHRIALEAGVLHRDVSVGNILIGHAAFLGFKLFPNAIVTELDKNLKDMTGTYPYLSIDLLEARQTGAPFVHECKHDLESFYYILIWILLRHANHSHPNGEHACPLVFDKALDADAIAAKKALLTAKRTGDFIPNNLPLSQLVDDLADIFLNQSSSLVNTTGVPATHASVLAAFDKALKSEGWPDNDPAKPFVPPIVDQTVIDNNPPSASLPSLHAHSLPVRMSSFSALPAIPFLLPDSNSPSLKRKKVNTMDESGLEDQLRDTQARLRDAESKAKDAEAEMKAMREELDRHRKRLKPSAEAEHL</sequence>
<organism evidence="3 4">
    <name type="scientific">Mycena rosella</name>
    <name type="common">Pink bonnet</name>
    <name type="synonym">Agaricus rosellus</name>
    <dbReference type="NCBI Taxonomy" id="1033263"/>
    <lineage>
        <taxon>Eukaryota</taxon>
        <taxon>Fungi</taxon>
        <taxon>Dikarya</taxon>
        <taxon>Basidiomycota</taxon>
        <taxon>Agaricomycotina</taxon>
        <taxon>Agaricomycetes</taxon>
        <taxon>Agaricomycetidae</taxon>
        <taxon>Agaricales</taxon>
        <taxon>Marasmiineae</taxon>
        <taxon>Mycenaceae</taxon>
        <taxon>Mycena</taxon>
    </lineage>
</organism>
<dbReference type="Gene3D" id="1.10.510.10">
    <property type="entry name" value="Transferase(Phosphotransferase) domain 1"/>
    <property type="match status" value="1"/>
</dbReference>